<dbReference type="NCBIfam" id="TIGR03023">
    <property type="entry name" value="WcaJ_sugtrans"/>
    <property type="match status" value="1"/>
</dbReference>
<evidence type="ECO:0000259" key="8">
    <source>
        <dbReference type="Pfam" id="PF02397"/>
    </source>
</evidence>
<name>A0ABP9EEQ1_9GAMM</name>
<dbReference type="PANTHER" id="PTHR30576">
    <property type="entry name" value="COLANIC BIOSYNTHESIS UDP-GLUCOSE LIPID CARRIER TRANSFERASE"/>
    <property type="match status" value="1"/>
</dbReference>
<dbReference type="Gene3D" id="3.40.50.720">
    <property type="entry name" value="NAD(P)-binding Rossmann-like Domain"/>
    <property type="match status" value="1"/>
</dbReference>
<dbReference type="RefSeq" id="WP_345333080.1">
    <property type="nucleotide sequence ID" value="NZ_BAABJZ010000006.1"/>
</dbReference>
<comment type="caution">
    <text evidence="9">The sequence shown here is derived from an EMBL/GenBank/DDBJ whole genome shotgun (WGS) entry which is preliminary data.</text>
</comment>
<feature type="transmembrane region" description="Helical" evidence="7">
    <location>
        <begin position="12"/>
        <end position="34"/>
    </location>
</feature>
<evidence type="ECO:0000256" key="3">
    <source>
        <dbReference type="ARBA" id="ARBA00022679"/>
    </source>
</evidence>
<sequence length="459" mass="51849">MEIRGYHVEHRNLMWLLHRMFDWLAVLLGAVFVVELLNDTHWGNSQLYTVLIIGFLFTVVVYPIVGVYRPWRGEPRLKEVGNALGAWILSMSFTVVSIQFLEVDQALYTLFIGVWCMVGSAVQICARIIVRQWLNYLRGKGRNLRHVIVVGDGHVADAAIRQVNSAKWTGYKLSGYFGDNYLDTSTKNLGDFNDVEKYCRDNSVDQIWIAMGLHDARVASVLIEQLKFVTADVRYIPDLTGFNLINHSVSSVAGMPVINVSTSPMKGVNQIIKDIEDKIIASIILLLISPVMIGLAVAVKVTSPGPIFYRQERVSWNGKPFEMLKFRSMAVDSEADGVQWGGAQSMKVTPIGKFIRATSLDELPQFINVLKGDMSIVGPRPERTVFVEQFKHEIPGYMQKHMVKAGITGLAQIEGWRGDTDLSKRVESDLNYIRNWSLWLDLKIIFLTVFKGFVNKNAY</sequence>
<keyword evidence="6 7" id="KW-0472">Membrane</keyword>
<keyword evidence="10" id="KW-1185">Reference proteome</keyword>
<dbReference type="Proteomes" id="UP001499988">
    <property type="component" value="Unassembled WGS sequence"/>
</dbReference>
<dbReference type="NCBIfam" id="TIGR03025">
    <property type="entry name" value="EPS_sugtrans"/>
    <property type="match status" value="1"/>
</dbReference>
<evidence type="ECO:0000256" key="5">
    <source>
        <dbReference type="ARBA" id="ARBA00022989"/>
    </source>
</evidence>
<evidence type="ECO:0000256" key="2">
    <source>
        <dbReference type="ARBA" id="ARBA00006464"/>
    </source>
</evidence>
<evidence type="ECO:0000256" key="7">
    <source>
        <dbReference type="SAM" id="Phobius"/>
    </source>
</evidence>
<protein>
    <submittedName>
        <fullName evidence="9">Undecaprenyl-phosphate glucose phosphotransferase</fullName>
    </submittedName>
</protein>
<dbReference type="PANTHER" id="PTHR30576:SF0">
    <property type="entry name" value="UNDECAPRENYL-PHOSPHATE N-ACETYLGALACTOSAMINYL 1-PHOSPHATE TRANSFERASE-RELATED"/>
    <property type="match status" value="1"/>
</dbReference>
<proteinExistence type="inferred from homology"/>
<evidence type="ECO:0000256" key="4">
    <source>
        <dbReference type="ARBA" id="ARBA00022692"/>
    </source>
</evidence>
<feature type="transmembrane region" description="Helical" evidence="7">
    <location>
        <begin position="279"/>
        <end position="299"/>
    </location>
</feature>
<feature type="transmembrane region" description="Helical" evidence="7">
    <location>
        <begin position="46"/>
        <end position="68"/>
    </location>
</feature>
<keyword evidence="4 7" id="KW-0812">Transmembrane</keyword>
<dbReference type="InterPro" id="IPR017475">
    <property type="entry name" value="EPS_sugar_tfrase"/>
</dbReference>
<accession>A0ABP9EEQ1</accession>
<dbReference type="Pfam" id="PF13727">
    <property type="entry name" value="CoA_binding_3"/>
    <property type="match status" value="1"/>
</dbReference>
<feature type="transmembrane region" description="Helical" evidence="7">
    <location>
        <begin position="107"/>
        <end position="130"/>
    </location>
</feature>
<evidence type="ECO:0000256" key="6">
    <source>
        <dbReference type="ARBA" id="ARBA00023136"/>
    </source>
</evidence>
<keyword evidence="5 7" id="KW-1133">Transmembrane helix</keyword>
<dbReference type="InterPro" id="IPR017473">
    <property type="entry name" value="Undecaprenyl-P_gluc_Ptfrase"/>
</dbReference>
<feature type="domain" description="Bacterial sugar transferase" evidence="8">
    <location>
        <begin position="273"/>
        <end position="452"/>
    </location>
</feature>
<evidence type="ECO:0000313" key="9">
    <source>
        <dbReference type="EMBL" id="GAA4874863.1"/>
    </source>
</evidence>
<evidence type="ECO:0000313" key="10">
    <source>
        <dbReference type="Proteomes" id="UP001499988"/>
    </source>
</evidence>
<organism evidence="9 10">
    <name type="scientific">Ferrimonas pelagia</name>
    <dbReference type="NCBI Taxonomy" id="1177826"/>
    <lineage>
        <taxon>Bacteria</taxon>
        <taxon>Pseudomonadati</taxon>
        <taxon>Pseudomonadota</taxon>
        <taxon>Gammaproteobacteria</taxon>
        <taxon>Alteromonadales</taxon>
        <taxon>Ferrimonadaceae</taxon>
        <taxon>Ferrimonas</taxon>
    </lineage>
</organism>
<dbReference type="InterPro" id="IPR003362">
    <property type="entry name" value="Bact_transf"/>
</dbReference>
<evidence type="ECO:0000256" key="1">
    <source>
        <dbReference type="ARBA" id="ARBA00004141"/>
    </source>
</evidence>
<gene>
    <name evidence="9" type="primary">wcaJ</name>
    <name evidence="9" type="ORF">GCM10023333_04990</name>
</gene>
<dbReference type="EMBL" id="BAABJZ010000006">
    <property type="protein sequence ID" value="GAA4874863.1"/>
    <property type="molecule type" value="Genomic_DNA"/>
</dbReference>
<reference evidence="10" key="1">
    <citation type="journal article" date="2019" name="Int. J. Syst. Evol. Microbiol.">
        <title>The Global Catalogue of Microorganisms (GCM) 10K type strain sequencing project: providing services to taxonomists for standard genome sequencing and annotation.</title>
        <authorList>
            <consortium name="The Broad Institute Genomics Platform"/>
            <consortium name="The Broad Institute Genome Sequencing Center for Infectious Disease"/>
            <person name="Wu L."/>
            <person name="Ma J."/>
        </authorList>
    </citation>
    <scope>NUCLEOTIDE SEQUENCE [LARGE SCALE GENOMIC DNA]</scope>
    <source>
        <strain evidence="10">JCM 18401</strain>
    </source>
</reference>
<comment type="subcellular location">
    <subcellularLocation>
        <location evidence="1">Membrane</location>
        <topology evidence="1">Multi-pass membrane protein</topology>
    </subcellularLocation>
</comment>
<comment type="similarity">
    <text evidence="2">Belongs to the bacterial sugar transferase family.</text>
</comment>
<dbReference type="Pfam" id="PF02397">
    <property type="entry name" value="Bac_transf"/>
    <property type="match status" value="1"/>
</dbReference>
<feature type="transmembrane region" description="Helical" evidence="7">
    <location>
        <begin position="80"/>
        <end position="101"/>
    </location>
</feature>
<keyword evidence="3" id="KW-0808">Transferase</keyword>